<dbReference type="Gene3D" id="1.20.1720.10">
    <property type="entry name" value="Multidrug resistance protein D"/>
    <property type="match status" value="1"/>
</dbReference>
<reference evidence="8 9" key="1">
    <citation type="submission" date="2020-02" db="EMBL/GenBank/DDBJ databases">
        <title>Whole-genome analyses of novel actinobacteria.</title>
        <authorList>
            <person name="Sahin N."/>
            <person name="Tokatli A."/>
        </authorList>
    </citation>
    <scope>NUCLEOTIDE SEQUENCE [LARGE SCALE GENOMIC DNA]</scope>
    <source>
        <strain evidence="8 9">YC419</strain>
    </source>
</reference>
<feature type="transmembrane region" description="Helical" evidence="6">
    <location>
        <begin position="366"/>
        <end position="387"/>
    </location>
</feature>
<dbReference type="InterPro" id="IPR011701">
    <property type="entry name" value="MFS"/>
</dbReference>
<keyword evidence="9" id="KW-1185">Reference proteome</keyword>
<keyword evidence="2 6" id="KW-0812">Transmembrane</keyword>
<feature type="transmembrane region" description="Helical" evidence="6">
    <location>
        <begin position="277"/>
        <end position="297"/>
    </location>
</feature>
<feature type="transmembrane region" description="Helical" evidence="6">
    <location>
        <begin position="112"/>
        <end position="134"/>
    </location>
</feature>
<comment type="caution">
    <text evidence="8">The sequence shown here is derived from an EMBL/GenBank/DDBJ whole genome shotgun (WGS) entry which is preliminary data.</text>
</comment>
<evidence type="ECO:0000256" key="1">
    <source>
        <dbReference type="ARBA" id="ARBA00004651"/>
    </source>
</evidence>
<evidence type="ECO:0000256" key="2">
    <source>
        <dbReference type="ARBA" id="ARBA00022692"/>
    </source>
</evidence>
<feature type="domain" description="Major facilitator superfamily (MFS) profile" evidence="7">
    <location>
        <begin position="19"/>
        <end position="508"/>
    </location>
</feature>
<feature type="transmembrane region" description="Helical" evidence="6">
    <location>
        <begin position="21"/>
        <end position="48"/>
    </location>
</feature>
<name>A0ABX0DR54_9ACTN</name>
<feature type="transmembrane region" description="Helical" evidence="6">
    <location>
        <begin position="174"/>
        <end position="195"/>
    </location>
</feature>
<feature type="transmembrane region" description="Helical" evidence="6">
    <location>
        <begin position="87"/>
        <end position="106"/>
    </location>
</feature>
<evidence type="ECO:0000256" key="3">
    <source>
        <dbReference type="ARBA" id="ARBA00022989"/>
    </source>
</evidence>
<accession>A0ABX0DR54</accession>
<feature type="transmembrane region" description="Helical" evidence="6">
    <location>
        <begin position="146"/>
        <end position="168"/>
    </location>
</feature>
<feature type="transmembrane region" description="Helical" evidence="6">
    <location>
        <begin position="60"/>
        <end position="80"/>
    </location>
</feature>
<dbReference type="Gene3D" id="1.20.1250.20">
    <property type="entry name" value="MFS general substrate transporter like domains"/>
    <property type="match status" value="1"/>
</dbReference>
<protein>
    <submittedName>
        <fullName evidence="8">MFS transporter</fullName>
    </submittedName>
</protein>
<keyword evidence="5" id="KW-0046">Antibiotic resistance</keyword>
<feature type="transmembrane region" description="Helical" evidence="6">
    <location>
        <begin position="207"/>
        <end position="226"/>
    </location>
</feature>
<sequence length="508" mass="51216">MQPSHASPSPPTAVNPAKRTAVLAVMCLALAVVVGMLASLLVAVPDIARDLRATESELQWIMNAYGVTFAGLLLLGGALGDRYGRKGVLLAGLAVFALASGAVIWIDDVNLVIGLRGLAGVGAALVMPMTLSIITNIFPPEERGRAVGIWSGVSFGSALLAVLLAGGLLEAFSWRSVFVANAVLAGLALLAAAVLAPTSRSAGATPLDTGGALLSVLGIGALVFGIVEGPELGWSDPAVVAGFVLGAAGLAAFVLWEMRTEHPLLDVRVFRLRGVSAGSLVITAESIAMFGFFFLGLQYLQQILGYSPIRAGLALVAMAAGAMVFSPAAPGFAKRFGIRAVMALGMALIAAGLGVLAVTIDGGGIWPFLLSTTLLGAGIAFAATPATETIVAALPPGKQGVASALNDLTREIGGVLGIAVLGSVFNARYRSDTGDAVSALPAAAADVARDSLTGALRVATEIGGRRGAEVADAAREAFNSGMANALLGGIAVVVLGGAAAMIVLPRRR</sequence>
<feature type="transmembrane region" description="Helical" evidence="6">
    <location>
        <begin position="341"/>
        <end position="360"/>
    </location>
</feature>
<feature type="transmembrane region" description="Helical" evidence="6">
    <location>
        <begin position="309"/>
        <end position="329"/>
    </location>
</feature>
<evidence type="ECO:0000313" key="9">
    <source>
        <dbReference type="Proteomes" id="UP001518140"/>
    </source>
</evidence>
<dbReference type="Proteomes" id="UP001518140">
    <property type="component" value="Unassembled WGS sequence"/>
</dbReference>
<dbReference type="PANTHER" id="PTHR42718:SF42">
    <property type="entry name" value="EXPORT PROTEIN"/>
    <property type="match status" value="1"/>
</dbReference>
<feature type="transmembrane region" description="Helical" evidence="6">
    <location>
        <begin position="485"/>
        <end position="504"/>
    </location>
</feature>
<dbReference type="SUPFAM" id="SSF103473">
    <property type="entry name" value="MFS general substrate transporter"/>
    <property type="match status" value="1"/>
</dbReference>
<evidence type="ECO:0000256" key="6">
    <source>
        <dbReference type="SAM" id="Phobius"/>
    </source>
</evidence>
<organism evidence="8 9">
    <name type="scientific">Streptomyces ureilyticus</name>
    <dbReference type="NCBI Taxonomy" id="1775131"/>
    <lineage>
        <taxon>Bacteria</taxon>
        <taxon>Bacillati</taxon>
        <taxon>Actinomycetota</taxon>
        <taxon>Actinomycetes</taxon>
        <taxon>Kitasatosporales</taxon>
        <taxon>Streptomycetaceae</taxon>
        <taxon>Streptomyces</taxon>
    </lineage>
</organism>
<gene>
    <name evidence="8" type="ORF">G6048_17370</name>
</gene>
<evidence type="ECO:0000256" key="4">
    <source>
        <dbReference type="ARBA" id="ARBA00023136"/>
    </source>
</evidence>
<dbReference type="PANTHER" id="PTHR42718">
    <property type="entry name" value="MAJOR FACILITATOR SUPERFAMILY MULTIDRUG TRANSPORTER MFSC"/>
    <property type="match status" value="1"/>
</dbReference>
<feature type="transmembrane region" description="Helical" evidence="6">
    <location>
        <begin position="238"/>
        <end position="256"/>
    </location>
</feature>
<dbReference type="PROSITE" id="PS50850">
    <property type="entry name" value="MFS"/>
    <property type="match status" value="1"/>
</dbReference>
<dbReference type="CDD" id="cd17321">
    <property type="entry name" value="MFS_MMR_MDR_like"/>
    <property type="match status" value="1"/>
</dbReference>
<dbReference type="EMBL" id="JAAKZX010000047">
    <property type="protein sequence ID" value="NGO43845.1"/>
    <property type="molecule type" value="Genomic_DNA"/>
</dbReference>
<keyword evidence="3 6" id="KW-1133">Transmembrane helix</keyword>
<evidence type="ECO:0000259" key="7">
    <source>
        <dbReference type="PROSITE" id="PS50850"/>
    </source>
</evidence>
<evidence type="ECO:0000313" key="8">
    <source>
        <dbReference type="EMBL" id="NGO43845.1"/>
    </source>
</evidence>
<keyword evidence="4 6" id="KW-0472">Membrane</keyword>
<proteinExistence type="predicted"/>
<dbReference type="InterPro" id="IPR020846">
    <property type="entry name" value="MFS_dom"/>
</dbReference>
<dbReference type="RefSeq" id="WP_165340444.1">
    <property type="nucleotide sequence ID" value="NZ_JAAKZX010000047.1"/>
</dbReference>
<comment type="subcellular location">
    <subcellularLocation>
        <location evidence="1">Cell membrane</location>
        <topology evidence="1">Multi-pass membrane protein</topology>
    </subcellularLocation>
</comment>
<evidence type="ECO:0000256" key="5">
    <source>
        <dbReference type="ARBA" id="ARBA00023251"/>
    </source>
</evidence>
<dbReference type="Pfam" id="PF07690">
    <property type="entry name" value="MFS_1"/>
    <property type="match status" value="1"/>
</dbReference>
<dbReference type="InterPro" id="IPR036259">
    <property type="entry name" value="MFS_trans_sf"/>
</dbReference>